<evidence type="ECO:0000313" key="3">
    <source>
        <dbReference type="Proteomes" id="UP001500889"/>
    </source>
</evidence>
<feature type="compositionally biased region" description="Basic and acidic residues" evidence="1">
    <location>
        <begin position="53"/>
        <end position="62"/>
    </location>
</feature>
<reference evidence="2 3" key="1">
    <citation type="submission" date="2024-02" db="EMBL/GenBank/DDBJ databases">
        <title>A chromosome-level genome assembly of Drosophila madeirensis, a fruit fly species endemic to Madeira island.</title>
        <authorList>
            <person name="Tomihara K."/>
            <person name="Llopart A."/>
            <person name="Yamamoto D."/>
        </authorList>
    </citation>
    <scope>NUCLEOTIDE SEQUENCE [LARGE SCALE GENOMIC DNA]</scope>
    <source>
        <strain evidence="2 3">RF1</strain>
    </source>
</reference>
<dbReference type="Proteomes" id="UP001500889">
    <property type="component" value="Chromosome O"/>
</dbReference>
<feature type="compositionally biased region" description="Polar residues" evidence="1">
    <location>
        <begin position="27"/>
        <end position="36"/>
    </location>
</feature>
<feature type="compositionally biased region" description="Acidic residues" evidence="1">
    <location>
        <begin position="38"/>
        <end position="48"/>
    </location>
</feature>
<evidence type="ECO:0000256" key="1">
    <source>
        <dbReference type="SAM" id="MobiDB-lite"/>
    </source>
</evidence>
<dbReference type="AlphaFoldDB" id="A0AAU9F9N6"/>
<organism evidence="2 3">
    <name type="scientific">Drosophila madeirensis</name>
    <name type="common">Fruit fly</name>
    <dbReference type="NCBI Taxonomy" id="30013"/>
    <lineage>
        <taxon>Eukaryota</taxon>
        <taxon>Metazoa</taxon>
        <taxon>Ecdysozoa</taxon>
        <taxon>Arthropoda</taxon>
        <taxon>Hexapoda</taxon>
        <taxon>Insecta</taxon>
        <taxon>Pterygota</taxon>
        <taxon>Neoptera</taxon>
        <taxon>Endopterygota</taxon>
        <taxon>Diptera</taxon>
        <taxon>Brachycera</taxon>
        <taxon>Muscomorpha</taxon>
        <taxon>Ephydroidea</taxon>
        <taxon>Drosophilidae</taxon>
        <taxon>Drosophila</taxon>
        <taxon>Sophophora</taxon>
    </lineage>
</organism>
<protein>
    <submittedName>
        <fullName evidence="2">Uncharacterized protein</fullName>
    </submittedName>
</protein>
<sequence>MAIISKIRGVSSVENAPVEVPSPEELSVSQQINHQSPDNEDSNSDSESGEGSIGDRESREDNNGDAEMLDAELTEEESIAEEQTLVTLPRTPGRKRKAEEYLNQSTDKKPKT</sequence>
<gene>
    <name evidence="2" type="ORF">DMAD_10468</name>
</gene>
<accession>A0AAU9F9N6</accession>
<keyword evidence="3" id="KW-1185">Reference proteome</keyword>
<proteinExistence type="predicted"/>
<evidence type="ECO:0000313" key="2">
    <source>
        <dbReference type="EMBL" id="BFF92402.1"/>
    </source>
</evidence>
<feature type="compositionally biased region" description="Acidic residues" evidence="1">
    <location>
        <begin position="63"/>
        <end position="80"/>
    </location>
</feature>
<feature type="region of interest" description="Disordered" evidence="1">
    <location>
        <begin position="1"/>
        <end position="112"/>
    </location>
</feature>
<name>A0AAU9F9N6_DROMD</name>
<dbReference type="EMBL" id="AP029263">
    <property type="protein sequence ID" value="BFF92402.1"/>
    <property type="molecule type" value="Genomic_DNA"/>
</dbReference>